<accession>A0A7C3I8G6</accession>
<reference evidence="1" key="1">
    <citation type="journal article" date="2020" name="mSystems">
        <title>Genome- and Community-Level Interaction Insights into Carbon Utilization and Element Cycling Functions of Hydrothermarchaeota in Hydrothermal Sediment.</title>
        <authorList>
            <person name="Zhou Z."/>
            <person name="Liu Y."/>
            <person name="Xu W."/>
            <person name="Pan J."/>
            <person name="Luo Z.H."/>
            <person name="Li M."/>
        </authorList>
    </citation>
    <scope>NUCLEOTIDE SEQUENCE [LARGE SCALE GENOMIC DNA]</scope>
    <source>
        <strain evidence="1">SpSt-503</strain>
    </source>
</reference>
<dbReference type="AlphaFoldDB" id="A0A7C3I8G6"/>
<proteinExistence type="predicted"/>
<protein>
    <submittedName>
        <fullName evidence="1">Uncharacterized protein</fullName>
    </submittedName>
</protein>
<gene>
    <name evidence="1" type="ORF">ENS59_13090</name>
</gene>
<sequence length="74" mass="7910">MEVSHILHKAQADGASTESITQLREALQGLDVPADLAEALPPALQFVGPRPWINAIKALYSKGNTQGGTTDERN</sequence>
<comment type="caution">
    <text evidence="1">The sequence shown here is derived from an EMBL/GenBank/DDBJ whole genome shotgun (WGS) entry which is preliminary data.</text>
</comment>
<name>A0A7C3I8G6_9SPIR</name>
<dbReference type="EMBL" id="DSVL01000404">
    <property type="protein sequence ID" value="HFH30422.1"/>
    <property type="molecule type" value="Genomic_DNA"/>
</dbReference>
<organism evidence="1">
    <name type="scientific">Gracilinema caldarium</name>
    <dbReference type="NCBI Taxonomy" id="215591"/>
    <lineage>
        <taxon>Bacteria</taxon>
        <taxon>Pseudomonadati</taxon>
        <taxon>Spirochaetota</taxon>
        <taxon>Spirochaetia</taxon>
        <taxon>Spirochaetales</taxon>
        <taxon>Breznakiellaceae</taxon>
        <taxon>Gracilinema</taxon>
    </lineage>
</organism>
<evidence type="ECO:0000313" key="1">
    <source>
        <dbReference type="EMBL" id="HFH30422.1"/>
    </source>
</evidence>